<keyword evidence="4" id="KW-0418">Kinase</keyword>
<evidence type="ECO:0000259" key="3">
    <source>
        <dbReference type="Pfam" id="PF01712"/>
    </source>
</evidence>
<dbReference type="InterPro" id="IPR031314">
    <property type="entry name" value="DNK_dom"/>
</dbReference>
<dbReference type="STRING" id="1236973.JCM9157_1283"/>
<reference evidence="4 5" key="1">
    <citation type="journal article" date="2014" name="Genome Announc.">
        <title>Draft Genome Sequences of Three Alkaliphilic Bacillus Strains, Bacillus wakoensis JCM 9140T, Bacillus akibai JCM 9157T, and Bacillus hemicellulosilyticus JCM 9152T.</title>
        <authorList>
            <person name="Yuki M."/>
            <person name="Oshima K."/>
            <person name="Suda W."/>
            <person name="Oshida Y."/>
            <person name="Kitamura K."/>
            <person name="Iida T."/>
            <person name="Hattori M."/>
            <person name="Ohkuma M."/>
        </authorList>
    </citation>
    <scope>NUCLEOTIDE SEQUENCE [LARGE SCALE GENOMIC DNA]</scope>
    <source>
        <strain evidence="4 5">JCM 9157</strain>
    </source>
</reference>
<evidence type="ECO:0000313" key="5">
    <source>
        <dbReference type="Proteomes" id="UP000018896"/>
    </source>
</evidence>
<name>W4QRG2_HALA3</name>
<dbReference type="PIRSF" id="PIRSF000705">
    <property type="entry name" value="DNK"/>
    <property type="match status" value="1"/>
</dbReference>
<comment type="caution">
    <text evidence="4">The sequence shown here is derived from an EMBL/GenBank/DDBJ whole genome shotgun (WGS) entry which is preliminary data.</text>
</comment>
<feature type="binding site" evidence="2">
    <location>
        <begin position="80"/>
        <end position="84"/>
    </location>
    <ligand>
        <name>ATP</name>
        <dbReference type="ChEBI" id="CHEBI:30616"/>
    </ligand>
</feature>
<sequence length="159" mass="19078">MFFLCNRYKQLEDIKKNFLEKKIPAVADYHVYKNIIFAKRTLTENQYVKYKSIYDILTADMPKPNLIIYLHASLPTLLNRIEMRGREMEQKMDPRYLEQLSEDYETAMDNWASLYPETPIIRINGDEYDFVKQEKDLNDILSLLDHYWQKGATRFESTC</sequence>
<dbReference type="GO" id="GO:0005524">
    <property type="term" value="F:ATP binding"/>
    <property type="evidence" value="ECO:0007669"/>
    <property type="project" value="UniProtKB-KW"/>
</dbReference>
<dbReference type="PANTHER" id="PTHR10513">
    <property type="entry name" value="DEOXYNUCLEOSIDE KINASE"/>
    <property type="match status" value="1"/>
</dbReference>
<keyword evidence="2" id="KW-0067">ATP-binding</keyword>
<dbReference type="GO" id="GO:0019136">
    <property type="term" value="F:deoxynucleoside kinase activity"/>
    <property type="evidence" value="ECO:0007669"/>
    <property type="project" value="InterPro"/>
</dbReference>
<dbReference type="InterPro" id="IPR027417">
    <property type="entry name" value="P-loop_NTPase"/>
</dbReference>
<proteinExistence type="predicted"/>
<keyword evidence="4" id="KW-0808">Transferase</keyword>
<dbReference type="Gene3D" id="3.40.50.300">
    <property type="entry name" value="P-loop containing nucleotide triphosphate hydrolases"/>
    <property type="match status" value="1"/>
</dbReference>
<dbReference type="InterPro" id="IPR002624">
    <property type="entry name" value="DCK/DGK"/>
</dbReference>
<dbReference type="PANTHER" id="PTHR10513:SF46">
    <property type="entry name" value="DEOXYGUANOSINE KINASE"/>
    <property type="match status" value="1"/>
</dbReference>
<dbReference type="EMBL" id="BAUV01000006">
    <property type="protein sequence ID" value="GAE34238.1"/>
    <property type="molecule type" value="Genomic_DNA"/>
</dbReference>
<keyword evidence="2" id="KW-0547">Nucleotide-binding</keyword>
<feature type="active site" description="Proton acceptor" evidence="1">
    <location>
        <position position="28"/>
    </location>
</feature>
<dbReference type="eggNOG" id="COG1428">
    <property type="taxonomic scope" value="Bacteria"/>
</dbReference>
<dbReference type="GO" id="GO:0005737">
    <property type="term" value="C:cytoplasm"/>
    <property type="evidence" value="ECO:0007669"/>
    <property type="project" value="TreeGrafter"/>
</dbReference>
<dbReference type="Pfam" id="PF01712">
    <property type="entry name" value="dNK"/>
    <property type="match status" value="1"/>
</dbReference>
<dbReference type="Proteomes" id="UP000018896">
    <property type="component" value="Unassembled WGS sequence"/>
</dbReference>
<evidence type="ECO:0000256" key="1">
    <source>
        <dbReference type="PIRSR" id="PIRSR000705-1"/>
    </source>
</evidence>
<keyword evidence="5" id="KW-1185">Reference proteome</keyword>
<dbReference type="InterPro" id="IPR050566">
    <property type="entry name" value="Deoxyribonucleoside_kinase"/>
</dbReference>
<protein>
    <submittedName>
        <fullName evidence="4">Deoxyadenosine kinase</fullName>
    </submittedName>
</protein>
<feature type="domain" description="Deoxynucleoside kinase" evidence="3">
    <location>
        <begin position="1"/>
        <end position="143"/>
    </location>
</feature>
<evidence type="ECO:0000256" key="2">
    <source>
        <dbReference type="PIRSR" id="PIRSR000705-3"/>
    </source>
</evidence>
<dbReference type="SUPFAM" id="SSF52540">
    <property type="entry name" value="P-loop containing nucleoside triphosphate hydrolases"/>
    <property type="match status" value="1"/>
</dbReference>
<gene>
    <name evidence="4" type="ORF">JCM9157_1283</name>
</gene>
<accession>W4QRG2</accession>
<organism evidence="4 5">
    <name type="scientific">Halalkalibacter akibai (strain ATCC 43226 / DSM 21942 / CIP 109018 / JCM 9157 / 1139)</name>
    <name type="common">Bacillus akibai</name>
    <dbReference type="NCBI Taxonomy" id="1236973"/>
    <lineage>
        <taxon>Bacteria</taxon>
        <taxon>Bacillati</taxon>
        <taxon>Bacillota</taxon>
        <taxon>Bacilli</taxon>
        <taxon>Bacillales</taxon>
        <taxon>Bacillaceae</taxon>
        <taxon>Halalkalibacter</taxon>
    </lineage>
</organism>
<evidence type="ECO:0000313" key="4">
    <source>
        <dbReference type="EMBL" id="GAE34238.1"/>
    </source>
</evidence>
<dbReference type="AlphaFoldDB" id="W4QRG2"/>